<dbReference type="GO" id="GO:0010468">
    <property type="term" value="P:regulation of gene expression"/>
    <property type="evidence" value="ECO:0007669"/>
    <property type="project" value="TreeGrafter"/>
</dbReference>
<comment type="catalytic activity">
    <reaction evidence="8">
        <text>L-threonyl-[protein] + ATP = O-phospho-L-threonyl-[protein] + ADP + H(+)</text>
        <dbReference type="Rhea" id="RHEA:46608"/>
        <dbReference type="Rhea" id="RHEA-COMP:11060"/>
        <dbReference type="Rhea" id="RHEA-COMP:11605"/>
        <dbReference type="ChEBI" id="CHEBI:15378"/>
        <dbReference type="ChEBI" id="CHEBI:30013"/>
        <dbReference type="ChEBI" id="CHEBI:30616"/>
        <dbReference type="ChEBI" id="CHEBI:61977"/>
        <dbReference type="ChEBI" id="CHEBI:456216"/>
        <dbReference type="EC" id="2.7.11.22"/>
    </reaction>
</comment>
<gene>
    <name evidence="13" type="ORF">DdX_07639</name>
</gene>
<reference evidence="13" key="1">
    <citation type="submission" date="2022-01" db="EMBL/GenBank/DDBJ databases">
        <title>Genome Sequence Resource for Two Populations of Ditylenchus destructor, the Migratory Endoparasitic Phytonematode.</title>
        <authorList>
            <person name="Zhang H."/>
            <person name="Lin R."/>
            <person name="Xie B."/>
        </authorList>
    </citation>
    <scope>NUCLEOTIDE SEQUENCE</scope>
    <source>
        <strain evidence="13">BazhouSP</strain>
    </source>
</reference>
<dbReference type="FunFam" id="3.30.200.20:FF:000124">
    <property type="entry name" value="Cyclin-dependent kinase 4"/>
    <property type="match status" value="1"/>
</dbReference>
<evidence type="ECO:0000256" key="10">
    <source>
        <dbReference type="PROSITE-ProRule" id="PRU10141"/>
    </source>
</evidence>
<dbReference type="SUPFAM" id="SSF56112">
    <property type="entry name" value="Protein kinase-like (PK-like)"/>
    <property type="match status" value="1"/>
</dbReference>
<accession>A0AAD4N810</accession>
<dbReference type="GO" id="GO:0005737">
    <property type="term" value="C:cytoplasm"/>
    <property type="evidence" value="ECO:0007669"/>
    <property type="project" value="TreeGrafter"/>
</dbReference>
<evidence type="ECO:0000256" key="3">
    <source>
        <dbReference type="ARBA" id="ARBA00022527"/>
    </source>
</evidence>
<name>A0AAD4N810_9BILA</name>
<evidence type="ECO:0000313" key="14">
    <source>
        <dbReference type="Proteomes" id="UP001201812"/>
    </source>
</evidence>
<keyword evidence="14" id="KW-1185">Reference proteome</keyword>
<evidence type="ECO:0000256" key="9">
    <source>
        <dbReference type="ARBA" id="ARBA00048367"/>
    </source>
</evidence>
<protein>
    <recommendedName>
        <fullName evidence="2">cyclin-dependent kinase</fullName>
        <ecNumber evidence="2">2.7.11.22</ecNumber>
    </recommendedName>
</protein>
<dbReference type="GO" id="GO:0030332">
    <property type="term" value="F:cyclin binding"/>
    <property type="evidence" value="ECO:0007669"/>
    <property type="project" value="TreeGrafter"/>
</dbReference>
<keyword evidence="4" id="KW-0808">Transferase</keyword>
<dbReference type="GO" id="GO:0004693">
    <property type="term" value="F:cyclin-dependent protein serine/threonine kinase activity"/>
    <property type="evidence" value="ECO:0007669"/>
    <property type="project" value="UniProtKB-EC"/>
</dbReference>
<dbReference type="InterPro" id="IPR011009">
    <property type="entry name" value="Kinase-like_dom_sf"/>
</dbReference>
<dbReference type="PANTHER" id="PTHR24056">
    <property type="entry name" value="CELL DIVISION PROTEIN KINASE"/>
    <property type="match status" value="1"/>
</dbReference>
<dbReference type="GO" id="GO:0007165">
    <property type="term" value="P:signal transduction"/>
    <property type="evidence" value="ECO:0007669"/>
    <property type="project" value="TreeGrafter"/>
</dbReference>
<dbReference type="GO" id="GO:0005524">
    <property type="term" value="F:ATP binding"/>
    <property type="evidence" value="ECO:0007669"/>
    <property type="project" value="UniProtKB-UniRule"/>
</dbReference>
<evidence type="ECO:0000256" key="4">
    <source>
        <dbReference type="ARBA" id="ARBA00022679"/>
    </source>
</evidence>
<evidence type="ECO:0000256" key="11">
    <source>
        <dbReference type="RuleBase" id="RU000304"/>
    </source>
</evidence>
<keyword evidence="3 11" id="KW-0723">Serine/threonine-protein kinase</keyword>
<comment type="caution">
    <text evidence="13">The sequence shown here is derived from an EMBL/GenBank/DDBJ whole genome shotgun (WGS) entry which is preliminary data.</text>
</comment>
<dbReference type="InterPro" id="IPR000719">
    <property type="entry name" value="Prot_kinase_dom"/>
</dbReference>
<dbReference type="InterPro" id="IPR050108">
    <property type="entry name" value="CDK"/>
</dbReference>
<evidence type="ECO:0000313" key="13">
    <source>
        <dbReference type="EMBL" id="KAI1716576.1"/>
    </source>
</evidence>
<dbReference type="PROSITE" id="PS00107">
    <property type="entry name" value="PROTEIN_KINASE_ATP"/>
    <property type="match status" value="1"/>
</dbReference>
<organism evidence="13 14">
    <name type="scientific">Ditylenchus destructor</name>
    <dbReference type="NCBI Taxonomy" id="166010"/>
    <lineage>
        <taxon>Eukaryota</taxon>
        <taxon>Metazoa</taxon>
        <taxon>Ecdysozoa</taxon>
        <taxon>Nematoda</taxon>
        <taxon>Chromadorea</taxon>
        <taxon>Rhabditida</taxon>
        <taxon>Tylenchina</taxon>
        <taxon>Tylenchomorpha</taxon>
        <taxon>Sphaerularioidea</taxon>
        <taxon>Anguinidae</taxon>
        <taxon>Anguininae</taxon>
        <taxon>Ditylenchus</taxon>
    </lineage>
</organism>
<dbReference type="EC" id="2.7.11.22" evidence="2"/>
<dbReference type="GO" id="GO:0000307">
    <property type="term" value="C:cyclin-dependent protein kinase holoenzyme complex"/>
    <property type="evidence" value="ECO:0007669"/>
    <property type="project" value="TreeGrafter"/>
</dbReference>
<proteinExistence type="inferred from homology"/>
<dbReference type="PANTHER" id="PTHR24056:SF472">
    <property type="entry name" value="CYCLIN-DEPENDENT KINASE 4, ISOFORM A"/>
    <property type="match status" value="1"/>
</dbReference>
<dbReference type="Pfam" id="PF00069">
    <property type="entry name" value="Pkinase"/>
    <property type="match status" value="1"/>
</dbReference>
<evidence type="ECO:0000256" key="1">
    <source>
        <dbReference type="ARBA" id="ARBA00006485"/>
    </source>
</evidence>
<dbReference type="EMBL" id="JAKKPZ010000010">
    <property type="protein sequence ID" value="KAI1716576.1"/>
    <property type="molecule type" value="Genomic_DNA"/>
</dbReference>
<evidence type="ECO:0000256" key="8">
    <source>
        <dbReference type="ARBA" id="ARBA00047811"/>
    </source>
</evidence>
<dbReference type="GO" id="GO:0010389">
    <property type="term" value="P:regulation of G2/M transition of mitotic cell cycle"/>
    <property type="evidence" value="ECO:0007669"/>
    <property type="project" value="TreeGrafter"/>
</dbReference>
<keyword evidence="7 10" id="KW-0067">ATP-binding</keyword>
<dbReference type="Gene3D" id="1.10.510.10">
    <property type="entry name" value="Transferase(Phosphotransferase) domain 1"/>
    <property type="match status" value="1"/>
</dbReference>
<comment type="catalytic activity">
    <reaction evidence="9">
        <text>L-seryl-[protein] + ATP = O-phospho-L-seryl-[protein] + ADP + H(+)</text>
        <dbReference type="Rhea" id="RHEA:17989"/>
        <dbReference type="Rhea" id="RHEA-COMP:9863"/>
        <dbReference type="Rhea" id="RHEA-COMP:11604"/>
        <dbReference type="ChEBI" id="CHEBI:15378"/>
        <dbReference type="ChEBI" id="CHEBI:29999"/>
        <dbReference type="ChEBI" id="CHEBI:30616"/>
        <dbReference type="ChEBI" id="CHEBI:83421"/>
        <dbReference type="ChEBI" id="CHEBI:456216"/>
        <dbReference type="EC" id="2.7.11.22"/>
    </reaction>
</comment>
<feature type="binding site" evidence="10">
    <location>
        <position position="36"/>
    </location>
    <ligand>
        <name>ATP</name>
        <dbReference type="ChEBI" id="CHEBI:30616"/>
    </ligand>
</feature>
<dbReference type="InterPro" id="IPR017441">
    <property type="entry name" value="Protein_kinase_ATP_BS"/>
</dbReference>
<comment type="similarity">
    <text evidence="1">Belongs to the protein kinase superfamily. CMGC Ser/Thr protein kinase family. CDC2/CDKX subfamily.</text>
</comment>
<evidence type="ECO:0000256" key="7">
    <source>
        <dbReference type="ARBA" id="ARBA00022840"/>
    </source>
</evidence>
<dbReference type="Proteomes" id="UP001201812">
    <property type="component" value="Unassembled WGS sequence"/>
</dbReference>
<feature type="domain" description="Protein kinase" evidence="12">
    <location>
        <begin position="7"/>
        <end position="277"/>
    </location>
</feature>
<dbReference type="SMART" id="SM00220">
    <property type="entry name" value="S_TKc"/>
    <property type="match status" value="1"/>
</dbReference>
<dbReference type="PROSITE" id="PS00108">
    <property type="entry name" value="PROTEIN_KINASE_ST"/>
    <property type="match status" value="1"/>
</dbReference>
<evidence type="ECO:0000259" key="12">
    <source>
        <dbReference type="PROSITE" id="PS50011"/>
    </source>
</evidence>
<keyword evidence="6 13" id="KW-0418">Kinase</keyword>
<dbReference type="GO" id="GO:0005634">
    <property type="term" value="C:nucleus"/>
    <property type="evidence" value="ECO:0007669"/>
    <property type="project" value="TreeGrafter"/>
</dbReference>
<evidence type="ECO:0000256" key="2">
    <source>
        <dbReference type="ARBA" id="ARBA00012425"/>
    </source>
</evidence>
<sequence length="278" mass="31333">MRNSADYEMLDRLGEGAYGTVYLVTHLPTKSQYALKKIQMKSDEGGIPQNVVREISSIVSIRSLDHPNVVKLHDAFVSRNQQELCLNIIFEKCDWDLQEFLRAIPEDMCDGQCRHLARQIFAGIDFLHSNSIIHRDLKPQNILINRDQTVKIADFGLARNYGLHSTMTTVCKYNTSADIWSAGCILLELYMRKPLLAAQNESKQLLTIFQNLGTPAHSAWPSDAVVDLSFYSTYPAIPLSILAPKASPRAIELASATLRFNPHERPTAAICLQHSYFL</sequence>
<evidence type="ECO:0000256" key="5">
    <source>
        <dbReference type="ARBA" id="ARBA00022741"/>
    </source>
</evidence>
<dbReference type="PROSITE" id="PS50011">
    <property type="entry name" value="PROTEIN_KINASE_DOM"/>
    <property type="match status" value="1"/>
</dbReference>
<dbReference type="AlphaFoldDB" id="A0AAD4N810"/>
<evidence type="ECO:0000256" key="6">
    <source>
        <dbReference type="ARBA" id="ARBA00022777"/>
    </source>
</evidence>
<dbReference type="InterPro" id="IPR008271">
    <property type="entry name" value="Ser/Thr_kinase_AS"/>
</dbReference>
<keyword evidence="5 10" id="KW-0547">Nucleotide-binding</keyword>
<dbReference type="Gene3D" id="3.30.200.20">
    <property type="entry name" value="Phosphorylase Kinase, domain 1"/>
    <property type="match status" value="1"/>
</dbReference>
<dbReference type="GO" id="GO:0000082">
    <property type="term" value="P:G1/S transition of mitotic cell cycle"/>
    <property type="evidence" value="ECO:0007669"/>
    <property type="project" value="TreeGrafter"/>
</dbReference>